<dbReference type="InterPro" id="IPR035979">
    <property type="entry name" value="RBD_domain_sf"/>
</dbReference>
<dbReference type="PANTHER" id="PTHR32343:SF9">
    <property type="entry name" value="RRM-CONTAINING PROTEIN-RELATED"/>
    <property type="match status" value="1"/>
</dbReference>
<dbReference type="CDD" id="cd00298">
    <property type="entry name" value="ACD_sHsps_p23-like"/>
    <property type="match status" value="1"/>
</dbReference>
<dbReference type="AlphaFoldDB" id="A0A9Q1RRU8"/>
<feature type="domain" description="SHSP" evidence="4">
    <location>
        <begin position="7"/>
        <end position="112"/>
    </location>
</feature>
<comment type="similarity">
    <text evidence="2 3">Belongs to the small heat shock protein (HSP20) family.</text>
</comment>
<name>A0A9Q1RRU8_9SOLA</name>
<dbReference type="PANTHER" id="PTHR32343">
    <property type="entry name" value="SERINE/ARGININE-RICH SPLICING FACTOR"/>
    <property type="match status" value="1"/>
</dbReference>
<dbReference type="InterPro" id="IPR002068">
    <property type="entry name" value="A-crystallin/Hsp20_dom"/>
</dbReference>
<accession>A0A9Q1RRU8</accession>
<dbReference type="Pfam" id="PF00076">
    <property type="entry name" value="RRM_1"/>
    <property type="match status" value="1"/>
</dbReference>
<dbReference type="Proteomes" id="UP001152561">
    <property type="component" value="Unassembled WGS sequence"/>
</dbReference>
<dbReference type="GO" id="GO:0003723">
    <property type="term" value="F:RNA binding"/>
    <property type="evidence" value="ECO:0007669"/>
    <property type="project" value="UniProtKB-UniRule"/>
</dbReference>
<proteinExistence type="inferred from homology"/>
<protein>
    <submittedName>
        <fullName evidence="6">Uncharacterized protein</fullName>
    </submittedName>
</protein>
<dbReference type="SUPFAM" id="SSF54928">
    <property type="entry name" value="RNA-binding domain, RBD"/>
    <property type="match status" value="1"/>
</dbReference>
<evidence type="ECO:0000313" key="7">
    <source>
        <dbReference type="Proteomes" id="UP001152561"/>
    </source>
</evidence>
<sequence length="396" mass="43796">MKIEATTIDGHFEPSYEWQHEEGLDVLLVHLPEFKDKEGLKVQVSNFGVLKISGDRQVNQTRLRFFKEMTVWKYYNTDEIKANFEKGVLKITLPKKAHPINNLPLVRTLTKTQRQADRNTLNTMQEVRTVRVGNISDLANEREVHEFFSFSGEIEHIDIRREQGQLKTAFVTFKDPKALEIALLLSGATIVDQIVNITQAEDYVPLSGTREVRIVDNAVNVAGESSSPVAEAKPTSPSNGRVNGKVYISKAQDVVSNVLAKGSAIRQDAMNKAKAFDEKHQLRATASARVISFDRRVGLTEKLTGGISVVNEKVKSVDQRLQVSDKTMAAVMAAERKLNDTGSAVKSSRYVNAGAAWLNGAFTKVAKAGQVAGTKTREKWSFALSNLTAKDPSIVA</sequence>
<evidence type="ECO:0000259" key="5">
    <source>
        <dbReference type="PROSITE" id="PS50102"/>
    </source>
</evidence>
<evidence type="ECO:0000313" key="6">
    <source>
        <dbReference type="EMBL" id="KAJ8570281.1"/>
    </source>
</evidence>
<dbReference type="SUPFAM" id="SSF49764">
    <property type="entry name" value="HSP20-like chaperones"/>
    <property type="match status" value="1"/>
</dbReference>
<dbReference type="Pfam" id="PF00011">
    <property type="entry name" value="HSP20"/>
    <property type="match status" value="1"/>
</dbReference>
<keyword evidence="1" id="KW-0694">RNA-binding</keyword>
<organism evidence="6 7">
    <name type="scientific">Anisodus acutangulus</name>
    <dbReference type="NCBI Taxonomy" id="402998"/>
    <lineage>
        <taxon>Eukaryota</taxon>
        <taxon>Viridiplantae</taxon>
        <taxon>Streptophyta</taxon>
        <taxon>Embryophyta</taxon>
        <taxon>Tracheophyta</taxon>
        <taxon>Spermatophyta</taxon>
        <taxon>Magnoliopsida</taxon>
        <taxon>eudicotyledons</taxon>
        <taxon>Gunneridae</taxon>
        <taxon>Pentapetalae</taxon>
        <taxon>asterids</taxon>
        <taxon>lamiids</taxon>
        <taxon>Solanales</taxon>
        <taxon>Solanaceae</taxon>
        <taxon>Solanoideae</taxon>
        <taxon>Hyoscyameae</taxon>
        <taxon>Anisodus</taxon>
    </lineage>
</organism>
<comment type="caution">
    <text evidence="6">The sequence shown here is derived from an EMBL/GenBank/DDBJ whole genome shotgun (WGS) entry which is preliminary data.</text>
</comment>
<dbReference type="InterPro" id="IPR008978">
    <property type="entry name" value="HSP20-like_chaperone"/>
</dbReference>
<evidence type="ECO:0000256" key="1">
    <source>
        <dbReference type="PROSITE-ProRule" id="PRU00176"/>
    </source>
</evidence>
<evidence type="ECO:0000259" key="4">
    <source>
        <dbReference type="PROSITE" id="PS01031"/>
    </source>
</evidence>
<reference evidence="7" key="1">
    <citation type="journal article" date="2023" name="Proc. Natl. Acad. Sci. U.S.A.">
        <title>Genomic and structural basis for evolution of tropane alkaloid biosynthesis.</title>
        <authorList>
            <person name="Wanga Y.-J."/>
            <person name="Taina T."/>
            <person name="Yua J.-Y."/>
            <person name="Lia J."/>
            <person name="Xua B."/>
            <person name="Chenc J."/>
            <person name="D'Auriad J.C."/>
            <person name="Huanga J.-P."/>
            <person name="Huanga S.-X."/>
        </authorList>
    </citation>
    <scope>NUCLEOTIDE SEQUENCE [LARGE SCALE GENOMIC DNA]</scope>
    <source>
        <strain evidence="7">cv. KIB-2019</strain>
    </source>
</reference>
<dbReference type="SMART" id="SM00360">
    <property type="entry name" value="RRM"/>
    <property type="match status" value="1"/>
</dbReference>
<evidence type="ECO:0000256" key="2">
    <source>
        <dbReference type="PROSITE-ProRule" id="PRU00285"/>
    </source>
</evidence>
<dbReference type="InterPro" id="IPR012677">
    <property type="entry name" value="Nucleotide-bd_a/b_plait_sf"/>
</dbReference>
<feature type="domain" description="RRM" evidence="5">
    <location>
        <begin position="128"/>
        <end position="202"/>
    </location>
</feature>
<dbReference type="InterPro" id="IPR000504">
    <property type="entry name" value="RRM_dom"/>
</dbReference>
<keyword evidence="7" id="KW-1185">Reference proteome</keyword>
<dbReference type="PROSITE" id="PS01031">
    <property type="entry name" value="SHSP"/>
    <property type="match status" value="1"/>
</dbReference>
<evidence type="ECO:0000256" key="3">
    <source>
        <dbReference type="RuleBase" id="RU003616"/>
    </source>
</evidence>
<dbReference type="Gene3D" id="3.30.70.330">
    <property type="match status" value="1"/>
</dbReference>
<dbReference type="EMBL" id="JAJAGQ010000002">
    <property type="protein sequence ID" value="KAJ8570281.1"/>
    <property type="molecule type" value="Genomic_DNA"/>
</dbReference>
<gene>
    <name evidence="6" type="ORF">K7X08_037253</name>
</gene>
<dbReference type="CDD" id="cd12269">
    <property type="entry name" value="RRM_Vip1_like"/>
    <property type="match status" value="1"/>
</dbReference>
<dbReference type="Gene3D" id="2.60.40.790">
    <property type="match status" value="1"/>
</dbReference>
<dbReference type="OrthoDB" id="7763451at2759"/>
<dbReference type="InterPro" id="IPR034360">
    <property type="entry name" value="Vip1-like_RRM_plant"/>
</dbReference>
<dbReference type="PROSITE" id="PS50102">
    <property type="entry name" value="RRM"/>
    <property type="match status" value="1"/>
</dbReference>